<reference evidence="5" key="2">
    <citation type="submission" date="2020-08" db="EMBL/GenBank/DDBJ databases">
        <title>Plant Genome Project.</title>
        <authorList>
            <person name="Zhang R.-G."/>
        </authorList>
    </citation>
    <scope>NUCLEOTIDE SEQUENCE</scope>
    <source>
        <strain evidence="5">Huo1</strain>
        <tissue evidence="5">Leaf</tissue>
    </source>
</reference>
<evidence type="ECO:0000313" key="6">
    <source>
        <dbReference type="Proteomes" id="UP000298416"/>
    </source>
</evidence>
<keyword evidence="2" id="KW-0408">Iron</keyword>
<dbReference type="GO" id="GO:0046872">
    <property type="term" value="F:metal ion binding"/>
    <property type="evidence" value="ECO:0007669"/>
    <property type="project" value="UniProtKB-KW"/>
</dbReference>
<evidence type="ECO:0000256" key="2">
    <source>
        <dbReference type="ARBA" id="ARBA00023004"/>
    </source>
</evidence>
<dbReference type="InterPro" id="IPR026992">
    <property type="entry name" value="DIOX_N"/>
</dbReference>
<dbReference type="InterPro" id="IPR027443">
    <property type="entry name" value="IPNS-like_sf"/>
</dbReference>
<reference evidence="5" key="1">
    <citation type="submission" date="2018-01" db="EMBL/GenBank/DDBJ databases">
        <authorList>
            <person name="Mao J.F."/>
        </authorList>
    </citation>
    <scope>NUCLEOTIDE SEQUENCE</scope>
    <source>
        <strain evidence="5">Huo1</strain>
        <tissue evidence="5">Leaf</tissue>
    </source>
</reference>
<dbReference type="EMBL" id="PNBA02000016">
    <property type="protein sequence ID" value="KAG6396809.1"/>
    <property type="molecule type" value="Genomic_DNA"/>
</dbReference>
<feature type="domain" description="Non-haem dioxygenase N-terminal" evidence="4">
    <location>
        <begin position="2"/>
        <end position="98"/>
    </location>
</feature>
<dbReference type="InterPro" id="IPR050231">
    <property type="entry name" value="Iron_ascorbate_oxido_reductase"/>
</dbReference>
<dbReference type="GO" id="GO:0016706">
    <property type="term" value="F:2-oxoglutarate-dependent dioxygenase activity"/>
    <property type="evidence" value="ECO:0007669"/>
    <property type="project" value="UniProtKB-ARBA"/>
</dbReference>
<keyword evidence="6" id="KW-1185">Reference proteome</keyword>
<name>A0A8X8ZAD1_SALSN</name>
<dbReference type="Proteomes" id="UP000298416">
    <property type="component" value="Unassembled WGS sequence"/>
</dbReference>
<dbReference type="Pfam" id="PF14226">
    <property type="entry name" value="DIOX_N"/>
    <property type="match status" value="1"/>
</dbReference>
<dbReference type="Gene3D" id="2.60.120.330">
    <property type="entry name" value="B-lactam Antibiotic, Isopenicillin N Synthase, Chain"/>
    <property type="match status" value="1"/>
</dbReference>
<evidence type="ECO:0000256" key="1">
    <source>
        <dbReference type="ARBA" id="ARBA00022723"/>
    </source>
</evidence>
<evidence type="ECO:0000313" key="5">
    <source>
        <dbReference type="EMBL" id="KAG6396809.1"/>
    </source>
</evidence>
<accession>A0A8X8ZAD1</accession>
<keyword evidence="1" id="KW-0479">Metal-binding</keyword>
<feature type="compositionally biased region" description="Polar residues" evidence="3">
    <location>
        <begin position="139"/>
        <end position="150"/>
    </location>
</feature>
<evidence type="ECO:0000259" key="4">
    <source>
        <dbReference type="Pfam" id="PF14226"/>
    </source>
</evidence>
<dbReference type="AlphaFoldDB" id="A0A8X8ZAD1"/>
<dbReference type="PANTHER" id="PTHR47990">
    <property type="entry name" value="2-OXOGLUTARATE (2OG) AND FE(II)-DEPENDENT OXYGENASE SUPERFAMILY PROTEIN-RELATED"/>
    <property type="match status" value="1"/>
</dbReference>
<proteinExistence type="predicted"/>
<organism evidence="5">
    <name type="scientific">Salvia splendens</name>
    <name type="common">Scarlet sage</name>
    <dbReference type="NCBI Taxonomy" id="180675"/>
    <lineage>
        <taxon>Eukaryota</taxon>
        <taxon>Viridiplantae</taxon>
        <taxon>Streptophyta</taxon>
        <taxon>Embryophyta</taxon>
        <taxon>Tracheophyta</taxon>
        <taxon>Spermatophyta</taxon>
        <taxon>Magnoliopsida</taxon>
        <taxon>eudicotyledons</taxon>
        <taxon>Gunneridae</taxon>
        <taxon>Pentapetalae</taxon>
        <taxon>asterids</taxon>
        <taxon>lamiids</taxon>
        <taxon>Lamiales</taxon>
        <taxon>Lamiaceae</taxon>
        <taxon>Nepetoideae</taxon>
        <taxon>Mentheae</taxon>
        <taxon>Salviinae</taxon>
        <taxon>Salvia</taxon>
        <taxon>Salvia subgen. Calosphace</taxon>
        <taxon>core Calosphace</taxon>
    </lineage>
</organism>
<dbReference type="SUPFAM" id="SSF51197">
    <property type="entry name" value="Clavaminate synthase-like"/>
    <property type="match status" value="1"/>
</dbReference>
<feature type="region of interest" description="Disordered" evidence="3">
    <location>
        <begin position="139"/>
        <end position="158"/>
    </location>
</feature>
<gene>
    <name evidence="5" type="ORF">SASPL_142966</name>
</gene>
<evidence type="ECO:0000256" key="3">
    <source>
        <dbReference type="SAM" id="MobiDB-lite"/>
    </source>
</evidence>
<protein>
    <recommendedName>
        <fullName evidence="4">Non-haem dioxygenase N-terminal domain-containing protein</fullName>
    </recommendedName>
</protein>
<comment type="caution">
    <text evidence="5">The sequence shown here is derived from an EMBL/GenBank/DDBJ whole genome shotgun (WGS) entry which is preliminary data.</text>
</comment>
<sequence>MPVIDLTGLMGDDENARVKCASQIAAASSEWGFFQIVNHGVNPDLIKQMRREQIELFKIPFSRKSSCGLLNNSYRWGSPSATTPDNFSWSEAFHIPLTKISDQSCYGEFTSLSIYEIDVDRVFFVQGSAGWIRGRNAETGQTTSRCANQESRQKIGRF</sequence>